<dbReference type="Proteomes" id="UP000199611">
    <property type="component" value="Unassembled WGS sequence"/>
</dbReference>
<proteinExistence type="predicted"/>
<evidence type="ECO:0000313" key="2">
    <source>
        <dbReference type="Proteomes" id="UP000199611"/>
    </source>
</evidence>
<dbReference type="AlphaFoldDB" id="A0A1I4UX49"/>
<accession>A0A1I4UX49</accession>
<evidence type="ECO:0000313" key="1">
    <source>
        <dbReference type="EMBL" id="SFM93579.1"/>
    </source>
</evidence>
<keyword evidence="2" id="KW-1185">Reference proteome</keyword>
<gene>
    <name evidence="1" type="ORF">SAMN05660836_02022</name>
</gene>
<dbReference type="InterPro" id="IPR027417">
    <property type="entry name" value="P-loop_NTPase"/>
</dbReference>
<dbReference type="EMBL" id="FOUU01000007">
    <property type="protein sequence ID" value="SFM93579.1"/>
    <property type="molecule type" value="Genomic_DNA"/>
</dbReference>
<organism evidence="1 2">
    <name type="scientific">Thermodesulforhabdus norvegica</name>
    <dbReference type="NCBI Taxonomy" id="39841"/>
    <lineage>
        <taxon>Bacteria</taxon>
        <taxon>Pseudomonadati</taxon>
        <taxon>Thermodesulfobacteriota</taxon>
        <taxon>Syntrophobacteria</taxon>
        <taxon>Syntrophobacterales</taxon>
        <taxon>Thermodesulforhabdaceae</taxon>
        <taxon>Thermodesulforhabdus</taxon>
    </lineage>
</organism>
<protein>
    <submittedName>
        <fullName evidence="1">Uncharacterized protein</fullName>
    </submittedName>
</protein>
<sequence>MAEDLLPPDVLKERITILKTQRKIRADLLEQRKKELKEIRRFLELEPLVALRLEALSRDLFRNILEEIEKNLTYALQDILGQDIKLGSTQEVKYDKFHVNFHVERKGCREDILRGQGGSVCNILSVGLRFITLTQLDEKDHRKFLVLDEQDCWIRPDLVPRFMGVIKAISERLGFQVVVISHHDVELFRDHADAIYRFSLVKASDGLPAVSCTIEKGPSSQVFDPL</sequence>
<dbReference type="Gene3D" id="3.40.50.300">
    <property type="entry name" value="P-loop containing nucleotide triphosphate hydrolases"/>
    <property type="match status" value="1"/>
</dbReference>
<dbReference type="STRING" id="39841.SAMN05660836_02022"/>
<dbReference type="OrthoDB" id="7069379at2"/>
<name>A0A1I4UX49_9BACT</name>
<dbReference type="SUPFAM" id="SSF52540">
    <property type="entry name" value="P-loop containing nucleoside triphosphate hydrolases"/>
    <property type="match status" value="1"/>
</dbReference>
<dbReference type="RefSeq" id="WP_093395499.1">
    <property type="nucleotide sequence ID" value="NZ_FOUU01000007.1"/>
</dbReference>
<reference evidence="1 2" key="1">
    <citation type="submission" date="2016-10" db="EMBL/GenBank/DDBJ databases">
        <authorList>
            <person name="de Groot N.N."/>
        </authorList>
    </citation>
    <scope>NUCLEOTIDE SEQUENCE [LARGE SCALE GENOMIC DNA]</scope>
    <source>
        <strain evidence="1 2">DSM 9990</strain>
    </source>
</reference>